<sequence>MSHLYHLQTMMLLLYRDHNHILRNDAEWKRPARI</sequence>
<dbReference type="AlphaFoldDB" id="A0A3P7XZI2"/>
<keyword evidence="2" id="KW-1185">Reference proteome</keyword>
<gene>
    <name evidence="1" type="ORF">SMTD_LOCUS1702</name>
</gene>
<organism evidence="1 2">
    <name type="scientific">Schistosoma mattheei</name>
    <dbReference type="NCBI Taxonomy" id="31246"/>
    <lineage>
        <taxon>Eukaryota</taxon>
        <taxon>Metazoa</taxon>
        <taxon>Spiralia</taxon>
        <taxon>Lophotrochozoa</taxon>
        <taxon>Platyhelminthes</taxon>
        <taxon>Trematoda</taxon>
        <taxon>Digenea</taxon>
        <taxon>Strigeidida</taxon>
        <taxon>Schistosomatoidea</taxon>
        <taxon>Schistosomatidae</taxon>
        <taxon>Schistosoma</taxon>
    </lineage>
</organism>
<dbReference type="EMBL" id="UZAL01001995">
    <property type="protein sequence ID" value="VDO80616.1"/>
    <property type="molecule type" value="Genomic_DNA"/>
</dbReference>
<reference evidence="1 2" key="1">
    <citation type="submission" date="2018-11" db="EMBL/GenBank/DDBJ databases">
        <authorList>
            <consortium name="Pathogen Informatics"/>
        </authorList>
    </citation>
    <scope>NUCLEOTIDE SEQUENCE [LARGE SCALE GENOMIC DNA]</scope>
    <source>
        <strain>Denwood</strain>
        <strain evidence="2">Zambia</strain>
    </source>
</reference>
<evidence type="ECO:0000313" key="2">
    <source>
        <dbReference type="Proteomes" id="UP000269396"/>
    </source>
</evidence>
<proteinExistence type="predicted"/>
<accession>A0A3P7XZI2</accession>
<protein>
    <submittedName>
        <fullName evidence="1">Uncharacterized protein</fullName>
    </submittedName>
</protein>
<dbReference type="Proteomes" id="UP000269396">
    <property type="component" value="Unassembled WGS sequence"/>
</dbReference>
<evidence type="ECO:0000313" key="1">
    <source>
        <dbReference type="EMBL" id="VDO80616.1"/>
    </source>
</evidence>
<name>A0A3P7XZI2_9TREM</name>